<gene>
    <name evidence="2" type="ORF">SRO942_LOCUS24559</name>
</gene>
<feature type="compositionally biased region" description="Low complexity" evidence="1">
    <location>
        <begin position="198"/>
        <end position="207"/>
    </location>
</feature>
<feature type="region of interest" description="Disordered" evidence="1">
    <location>
        <begin position="403"/>
        <end position="458"/>
    </location>
</feature>
<dbReference type="AlphaFoldDB" id="A0A8S2MZ04"/>
<evidence type="ECO:0000313" key="3">
    <source>
        <dbReference type="Proteomes" id="UP000681722"/>
    </source>
</evidence>
<dbReference type="EMBL" id="CAJOBC010009205">
    <property type="protein sequence ID" value="CAF3981837.1"/>
    <property type="molecule type" value="Genomic_DNA"/>
</dbReference>
<feature type="compositionally biased region" description="Polar residues" evidence="1">
    <location>
        <begin position="208"/>
        <end position="222"/>
    </location>
</feature>
<sequence length="585" mass="67646">MKNISFVAQFPNTLFGEQLLWHQQDDITQTRNNLSSHHSKPILPDLLENRRQNLNIQKSSAEFSFEQLCSLRANDLGPFNINTINDEATNVDDDVWKERPISFADRSMIIQNLDGSDENEKQTYSKTMSKISAVPDNDNNDDDNDDGDDDHDNNYFVSTSPMRNNMKEVFSNIPMSEINLTNGLSTTSNWANFDNINKNNNSNNNDDTSTLSPLEPVSSSTPDRSKISCPLPFEEFGFKDVISLLRSMKDVCFINERNRLIYGIGNERTVTIEKLVHEQNHRKRRGYPNIGGYHTNGYRNRGRNAVHRENSYREASATDVRSTGFRARPYRFNNSYSHSYNNFPYRPDNQQRPVQQRPVISQLNEFTPSRNEKSTSYNNDKSFTQTQQYNSYEVDDKKTLSVNLNNTKNSMDGKDVSSVPSVTIERRSEHEHEQQLSSVQSESKVIENNNKSEKQRSRNKHFHNTILRTARPFEHEFSLTLLFDHVVIDKNEVNIMLHDDIEEKFNDLLRIISNIINLLKIENYTNLINSDTVQQIIRSTSVLSSINVDYKQQIITYNQCLNFVKSVMPVIHTIDDQMGSLFTIY</sequence>
<feature type="compositionally biased region" description="Acidic residues" evidence="1">
    <location>
        <begin position="138"/>
        <end position="151"/>
    </location>
</feature>
<comment type="caution">
    <text evidence="2">The sequence shown here is derived from an EMBL/GenBank/DDBJ whole genome shotgun (WGS) entry which is preliminary data.</text>
</comment>
<feature type="region of interest" description="Disordered" evidence="1">
    <location>
        <begin position="198"/>
        <end position="226"/>
    </location>
</feature>
<feature type="region of interest" description="Disordered" evidence="1">
    <location>
        <begin position="112"/>
        <end position="159"/>
    </location>
</feature>
<accession>A0A8S2MZ04</accession>
<dbReference type="Proteomes" id="UP000681722">
    <property type="component" value="Unassembled WGS sequence"/>
</dbReference>
<feature type="region of interest" description="Disordered" evidence="1">
    <location>
        <begin position="362"/>
        <end position="390"/>
    </location>
</feature>
<organism evidence="2 3">
    <name type="scientific">Didymodactylos carnosus</name>
    <dbReference type="NCBI Taxonomy" id="1234261"/>
    <lineage>
        <taxon>Eukaryota</taxon>
        <taxon>Metazoa</taxon>
        <taxon>Spiralia</taxon>
        <taxon>Gnathifera</taxon>
        <taxon>Rotifera</taxon>
        <taxon>Eurotatoria</taxon>
        <taxon>Bdelloidea</taxon>
        <taxon>Philodinida</taxon>
        <taxon>Philodinidae</taxon>
        <taxon>Didymodactylos</taxon>
    </lineage>
</organism>
<name>A0A8S2MZ04_9BILA</name>
<feature type="compositionally biased region" description="Basic and acidic residues" evidence="1">
    <location>
        <begin position="424"/>
        <end position="434"/>
    </location>
</feature>
<feature type="compositionally biased region" description="Polar residues" evidence="1">
    <location>
        <begin position="435"/>
        <end position="449"/>
    </location>
</feature>
<evidence type="ECO:0000313" key="2">
    <source>
        <dbReference type="EMBL" id="CAF3981837.1"/>
    </source>
</evidence>
<reference evidence="2" key="1">
    <citation type="submission" date="2021-02" db="EMBL/GenBank/DDBJ databases">
        <authorList>
            <person name="Nowell W R."/>
        </authorList>
    </citation>
    <scope>NUCLEOTIDE SEQUENCE</scope>
</reference>
<protein>
    <submittedName>
        <fullName evidence="2">Uncharacterized protein</fullName>
    </submittedName>
</protein>
<proteinExistence type="predicted"/>
<evidence type="ECO:0000256" key="1">
    <source>
        <dbReference type="SAM" id="MobiDB-lite"/>
    </source>
</evidence>
<dbReference type="OrthoDB" id="10542941at2759"/>